<gene>
    <name evidence="2" type="ORF">GCM10009554_19330</name>
</gene>
<dbReference type="InterPro" id="IPR013022">
    <property type="entry name" value="Xyl_isomerase-like_TIM-brl"/>
</dbReference>
<dbReference type="GO" id="GO:0016853">
    <property type="term" value="F:isomerase activity"/>
    <property type="evidence" value="ECO:0007669"/>
    <property type="project" value="UniProtKB-KW"/>
</dbReference>
<feature type="domain" description="Xylose isomerase-like TIM barrel" evidence="1">
    <location>
        <begin position="31"/>
        <end position="238"/>
    </location>
</feature>
<evidence type="ECO:0000313" key="2">
    <source>
        <dbReference type="EMBL" id="GAA0933803.1"/>
    </source>
</evidence>
<comment type="caution">
    <text evidence="2">The sequence shown here is derived from an EMBL/GenBank/DDBJ whole genome shotgun (WGS) entry which is preliminary data.</text>
</comment>
<name>A0ABN1PV91_9ACTN</name>
<dbReference type="Pfam" id="PF01261">
    <property type="entry name" value="AP_endonuc_2"/>
    <property type="match status" value="1"/>
</dbReference>
<evidence type="ECO:0000259" key="1">
    <source>
        <dbReference type="Pfam" id="PF01261"/>
    </source>
</evidence>
<dbReference type="PANTHER" id="PTHR12110">
    <property type="entry name" value="HYDROXYPYRUVATE ISOMERASE"/>
    <property type="match status" value="1"/>
</dbReference>
<keyword evidence="2" id="KW-0413">Isomerase</keyword>
<evidence type="ECO:0000313" key="3">
    <source>
        <dbReference type="Proteomes" id="UP001500542"/>
    </source>
</evidence>
<dbReference type="Proteomes" id="UP001500542">
    <property type="component" value="Unassembled WGS sequence"/>
</dbReference>
<keyword evidence="3" id="KW-1185">Reference proteome</keyword>
<dbReference type="PANTHER" id="PTHR12110:SF41">
    <property type="entry name" value="INOSOSE DEHYDRATASE"/>
    <property type="match status" value="1"/>
</dbReference>
<proteinExistence type="predicted"/>
<accession>A0ABN1PV91</accession>
<dbReference type="InterPro" id="IPR050312">
    <property type="entry name" value="IolE/XylAMocC-like"/>
</dbReference>
<dbReference type="EMBL" id="BAAAHK010000004">
    <property type="protein sequence ID" value="GAA0933803.1"/>
    <property type="molecule type" value="Genomic_DNA"/>
</dbReference>
<dbReference type="Gene3D" id="3.20.20.150">
    <property type="entry name" value="Divalent-metal-dependent TIM barrel enzymes"/>
    <property type="match status" value="1"/>
</dbReference>
<dbReference type="InterPro" id="IPR036237">
    <property type="entry name" value="Xyl_isomerase-like_sf"/>
</dbReference>
<reference evidence="2 3" key="1">
    <citation type="journal article" date="2019" name="Int. J. Syst. Evol. Microbiol.">
        <title>The Global Catalogue of Microorganisms (GCM) 10K type strain sequencing project: providing services to taxonomists for standard genome sequencing and annotation.</title>
        <authorList>
            <consortium name="The Broad Institute Genomics Platform"/>
            <consortium name="The Broad Institute Genome Sequencing Center for Infectious Disease"/>
            <person name="Wu L."/>
            <person name="Ma J."/>
        </authorList>
    </citation>
    <scope>NUCLEOTIDE SEQUENCE [LARGE SCALE GENOMIC DNA]</scope>
    <source>
        <strain evidence="2 3">JCM 10977</strain>
    </source>
</reference>
<dbReference type="RefSeq" id="WP_343967114.1">
    <property type="nucleotide sequence ID" value="NZ_BAAAHK010000004.1"/>
</dbReference>
<dbReference type="SUPFAM" id="SSF51658">
    <property type="entry name" value="Xylose isomerase-like"/>
    <property type="match status" value="1"/>
</dbReference>
<protein>
    <submittedName>
        <fullName evidence="2">Sugar phosphate isomerase/epimerase</fullName>
    </submittedName>
</protein>
<organism evidence="2 3">
    <name type="scientific">Kribbella koreensis</name>
    <dbReference type="NCBI Taxonomy" id="57909"/>
    <lineage>
        <taxon>Bacteria</taxon>
        <taxon>Bacillati</taxon>
        <taxon>Actinomycetota</taxon>
        <taxon>Actinomycetes</taxon>
        <taxon>Propionibacteriales</taxon>
        <taxon>Kribbellaceae</taxon>
        <taxon>Kribbella</taxon>
    </lineage>
</organism>
<sequence length="252" mass="27749">MSDRTIPADGIGMHLYTMREALAADYPGTLQRLAEIGYQTIGVSGRFGHSAEEIRSYADAAGLKIVLEHVGYPRLTDNWEGALADVRTLGGQWVVVPSLPVELRTLDGFREAARAFNTAGQLAKKEGLKLLFHNHGHDFDEVDGQVLFDILLDEVDADLLGFELDLYWVVNGGKDPIDYFRDHPGRFPALHVKDMATDGSFADVGTGTLDFAAIFAHAESGGVQQWLVEHDAPTDQWESARTSYQALASIRY</sequence>